<evidence type="ECO:0000259" key="5">
    <source>
        <dbReference type="Pfam" id="PF20692"/>
    </source>
</evidence>
<protein>
    <submittedName>
        <fullName evidence="6">Protein GREB1</fullName>
    </submittedName>
</protein>
<feature type="domain" description="GREB1-like circularly permuted SF2 helicase" evidence="5">
    <location>
        <begin position="1"/>
        <end position="496"/>
    </location>
</feature>
<evidence type="ECO:0000259" key="4">
    <source>
        <dbReference type="Pfam" id="PF20691"/>
    </source>
</evidence>
<dbReference type="Pfam" id="PF20267">
    <property type="entry name" value="GREB1_C"/>
    <property type="match status" value="1"/>
</dbReference>
<accession>L8I6P5</accession>
<dbReference type="Pfam" id="PF20692">
    <property type="entry name" value="cpSF2-GREB1"/>
    <property type="match status" value="1"/>
</dbReference>
<evidence type="ECO:0000256" key="1">
    <source>
        <dbReference type="SAM" id="MobiDB-lite"/>
    </source>
</evidence>
<dbReference type="Proteomes" id="UP000011080">
    <property type="component" value="Unassembled WGS sequence"/>
</dbReference>
<dbReference type="PANTHER" id="PTHR15720:SF13">
    <property type="entry name" value="PROTEIN GREB1"/>
    <property type="match status" value="1"/>
</dbReference>
<reference evidence="6 7" key="1">
    <citation type="journal article" date="2012" name="Nat. Genet.">
        <title>The yak genome and adaptation to life at high altitude.</title>
        <authorList>
            <person name="Qiu Q."/>
            <person name="Zhang G."/>
            <person name="Ma T."/>
            <person name="Qian W."/>
            <person name="Wang J."/>
            <person name="Ye Z."/>
            <person name="Cao C."/>
            <person name="Hu Q."/>
            <person name="Kim J."/>
            <person name="Larkin D.M."/>
            <person name="Auvil L."/>
            <person name="Capitanu B."/>
            <person name="Ma J."/>
            <person name="Lewin H.A."/>
            <person name="Qian X."/>
            <person name="Lang Y."/>
            <person name="Zhou R."/>
            <person name="Wang L."/>
            <person name="Wang K."/>
            <person name="Xia J."/>
            <person name="Liao S."/>
            <person name="Pan S."/>
            <person name="Lu X."/>
            <person name="Hou H."/>
            <person name="Wang Y."/>
            <person name="Zang X."/>
            <person name="Yin Y."/>
            <person name="Ma H."/>
            <person name="Zhang J."/>
            <person name="Wang Z."/>
            <person name="Zhang Y."/>
            <person name="Zhang D."/>
            <person name="Yonezawa T."/>
            <person name="Hasegawa M."/>
            <person name="Zhong Y."/>
            <person name="Liu W."/>
            <person name="Zhang Y."/>
            <person name="Huang Z."/>
            <person name="Zhang S."/>
            <person name="Long R."/>
            <person name="Yang H."/>
            <person name="Wang J."/>
            <person name="Lenstra J.A."/>
            <person name="Cooper D.N."/>
            <person name="Wu Y."/>
            <person name="Wang J."/>
            <person name="Shi P."/>
            <person name="Wang J."/>
            <person name="Liu J."/>
        </authorList>
    </citation>
    <scope>NUCLEOTIDE SEQUENCE [LARGE SCALE GENOMIC DNA]</scope>
    <source>
        <strain evidence="7">yakQH1</strain>
    </source>
</reference>
<feature type="domain" description="GREB1-like C-terminal" evidence="3">
    <location>
        <begin position="944"/>
        <end position="1071"/>
    </location>
</feature>
<evidence type="ECO:0000313" key="6">
    <source>
        <dbReference type="EMBL" id="ELR50952.1"/>
    </source>
</evidence>
<organism evidence="6 7">
    <name type="scientific">Bos mutus</name>
    <name type="common">wild yak</name>
    <dbReference type="NCBI Taxonomy" id="72004"/>
    <lineage>
        <taxon>Eukaryota</taxon>
        <taxon>Metazoa</taxon>
        <taxon>Chordata</taxon>
        <taxon>Craniata</taxon>
        <taxon>Vertebrata</taxon>
        <taxon>Euteleostomi</taxon>
        <taxon>Mammalia</taxon>
        <taxon>Eutheria</taxon>
        <taxon>Laurasiatheria</taxon>
        <taxon>Artiodactyla</taxon>
        <taxon>Ruminantia</taxon>
        <taxon>Pecora</taxon>
        <taxon>Bovidae</taxon>
        <taxon>Bovinae</taxon>
        <taxon>Bos</taxon>
    </lineage>
</organism>
<dbReference type="AlphaFoldDB" id="L8I6P5"/>
<keyword evidence="2" id="KW-0732">Signal</keyword>
<feature type="domain" description="TET-Associated Glycosyltransferase" evidence="4">
    <location>
        <begin position="664"/>
        <end position="859"/>
    </location>
</feature>
<feature type="region of interest" description="Disordered" evidence="1">
    <location>
        <begin position="194"/>
        <end position="220"/>
    </location>
</feature>
<feature type="signal peptide" evidence="2">
    <location>
        <begin position="1"/>
        <end position="21"/>
    </location>
</feature>
<name>L8I6P5_9CETA</name>
<dbReference type="InterPro" id="IPR028422">
    <property type="entry name" value="GREB1"/>
</dbReference>
<gene>
    <name evidence="6" type="ORF">M91_11710</name>
</gene>
<dbReference type="Pfam" id="PF20691">
    <property type="entry name" value="TAGT"/>
    <property type="match status" value="1"/>
</dbReference>
<feature type="compositionally biased region" description="Low complexity" evidence="1">
    <location>
        <begin position="253"/>
        <end position="278"/>
    </location>
</feature>
<feature type="non-terminal residue" evidence="6">
    <location>
        <position position="1"/>
    </location>
</feature>
<proteinExistence type="predicted"/>
<dbReference type="SUPFAM" id="SSF158791">
    <property type="entry name" value="MgtE N-terminal domain-like"/>
    <property type="match status" value="1"/>
</dbReference>
<feature type="compositionally biased region" description="Basic and acidic residues" evidence="1">
    <location>
        <begin position="194"/>
        <end position="207"/>
    </location>
</feature>
<dbReference type="EMBL" id="JH882087">
    <property type="protein sequence ID" value="ELR50952.1"/>
    <property type="molecule type" value="Genomic_DNA"/>
</dbReference>
<dbReference type="PANTHER" id="PTHR15720">
    <property type="entry name" value="GREB1-RELATED"/>
    <property type="match status" value="1"/>
</dbReference>
<feature type="chain" id="PRO_5003991515" evidence="2">
    <location>
        <begin position="22"/>
        <end position="1071"/>
    </location>
</feature>
<feature type="compositionally biased region" description="Basic and acidic residues" evidence="1">
    <location>
        <begin position="293"/>
        <end position="303"/>
    </location>
</feature>
<dbReference type="InterPro" id="IPR049100">
    <property type="entry name" value="TAGT"/>
</dbReference>
<evidence type="ECO:0000256" key="2">
    <source>
        <dbReference type="SAM" id="SignalP"/>
    </source>
</evidence>
<feature type="compositionally biased region" description="Low complexity" evidence="1">
    <location>
        <begin position="335"/>
        <end position="352"/>
    </location>
</feature>
<feature type="region of interest" description="Disordered" evidence="1">
    <location>
        <begin position="241"/>
        <end position="352"/>
    </location>
</feature>
<evidence type="ECO:0000259" key="3">
    <source>
        <dbReference type="Pfam" id="PF20267"/>
    </source>
</evidence>
<dbReference type="InterPro" id="IPR048657">
    <property type="entry name" value="GREB1-like_cpSF2"/>
</dbReference>
<evidence type="ECO:0000313" key="7">
    <source>
        <dbReference type="Proteomes" id="UP000011080"/>
    </source>
</evidence>
<feature type="compositionally biased region" description="Basic and acidic residues" evidence="1">
    <location>
        <begin position="241"/>
        <end position="252"/>
    </location>
</feature>
<dbReference type="InterPro" id="IPR046927">
    <property type="entry name" value="GREB1-like_C"/>
</dbReference>
<sequence>RFPRLHSAVIRTFVLVQHYAAAMMAVSGLSQMKNYTSVETLEITQNLINSPKQCPCGHGLMVLLRVPCSPLAAVAYERLAHVRARLALEEHFEIILGNPASGITIGKHFLKQLKVWQNIEDAEWRPQTYLELEGLPCILIFSGMDPHGESLPRSLRYCDLRLINSSCLVRTALEQELGLAAYFVSSEAPLEKGARTEALESDAEKLSSTDNEDEELVTEDGTMITRPLQCVCFETGSTSEKRSPVKRERSCSHDSASSSLSSKASSSAPCGESSAGPSQVERARSPPSCGPSEEARAPGERQRLRAAGGPPSVISRHSPGLTPQPDPSLKSGQRVQVSAPSASSSGSASSPALPAAGALVLQASQCSMTKACRQPPVVFLPKLVYDMVTSTDGSGLPKAASLLPSHSVMWASSFRPLLSKTMTSTEQSLYYRQWTVPRPGHMDYGNRAEGRVDGFHPRRLLLSGPPQIGKTGAYLQFLSILSRMLIRLTEVDVYDEEEININLREDSDWHYLQLSDPWPDLELFKKLPFDYIIHDPKYEDASLICSHHQSVKSEDRGTHRKPEDLYVRRQTARMRLSKFAAYNTYHHCEQCHQYMGFHPRYQLYESTLHAFAFSYSMLGEEIQLHFIIPKSKEHHFVFSQPGGQLESMRLPLVTDKSHEYIKSPTFTPTTGRHEHGLFNLYHAMDGASHLHVLVVKEYEMAIYKKYWPNHIMLVLPSIFNSAGVGAAHFLIKELSYHNLELERNRQEELGIKPQDIWPFIVISDDSCVMWNVVDVDSGGERSREFSWSERNVSLKHIMQHIEASPNITHYALIGMRKWSSKTGSHEVREPFSRCHVHDFIVLNVDLTQNVQYNQNRTHTLIQIVRRLSTHTLIQIVRRLSTHTLIQIVRRLSTHTLIQIVRRLSTHTLIQIVRRLSTHTLIQIVRRLSTHTLIQIVRRLSTHTLIQIVRRLSTHTLIQIVRRLSTHTLIQIISVCYVSSRPHSLNISCSDFVFSGLLLYLCDSFVGASFLKKFHFLKGATLCVICQDRNSLRQTVVRLELEDEWQFRLRDEFQTANAKEDRPLFFLTGRHI</sequence>